<organism evidence="7 8">
    <name type="scientific">Angomonas deanei</name>
    <dbReference type="NCBI Taxonomy" id="59799"/>
    <lineage>
        <taxon>Eukaryota</taxon>
        <taxon>Discoba</taxon>
        <taxon>Euglenozoa</taxon>
        <taxon>Kinetoplastea</taxon>
        <taxon>Metakinetoplastina</taxon>
        <taxon>Trypanosomatida</taxon>
        <taxon>Trypanosomatidae</taxon>
        <taxon>Strigomonadinae</taxon>
        <taxon>Angomonas</taxon>
    </lineage>
</organism>
<evidence type="ECO:0000259" key="6">
    <source>
        <dbReference type="SMART" id="SM00154"/>
    </source>
</evidence>
<evidence type="ECO:0000313" key="7">
    <source>
        <dbReference type="EMBL" id="CAD2222314.1"/>
    </source>
</evidence>
<feature type="domain" description="AN1-type" evidence="6">
    <location>
        <begin position="12"/>
        <end position="51"/>
    </location>
</feature>
<dbReference type="GO" id="GO:0005737">
    <property type="term" value="C:cytoplasm"/>
    <property type="evidence" value="ECO:0007669"/>
    <property type="project" value="TreeGrafter"/>
</dbReference>
<evidence type="ECO:0000256" key="3">
    <source>
        <dbReference type="ARBA" id="ARBA00022771"/>
    </source>
</evidence>
<dbReference type="InterPro" id="IPR057357">
    <property type="entry name" value="Znf-C2H2_ZFAND2A/B"/>
</dbReference>
<accession>A0A7G2CTP9</accession>
<feature type="compositionally biased region" description="Polar residues" evidence="5">
    <location>
        <begin position="153"/>
        <end position="164"/>
    </location>
</feature>
<evidence type="ECO:0000313" key="8">
    <source>
        <dbReference type="Proteomes" id="UP000515908"/>
    </source>
</evidence>
<keyword evidence="1" id="KW-0479">Metal-binding</keyword>
<keyword evidence="2" id="KW-0677">Repeat</keyword>
<gene>
    <name evidence="7" type="ORF">ADEAN_000985800</name>
</gene>
<dbReference type="Pfam" id="PF01428">
    <property type="entry name" value="zf-AN1"/>
    <property type="match status" value="1"/>
</dbReference>
<evidence type="ECO:0000256" key="2">
    <source>
        <dbReference type="ARBA" id="ARBA00022737"/>
    </source>
</evidence>
<dbReference type="SMART" id="SM00154">
    <property type="entry name" value="ZnF_AN1"/>
    <property type="match status" value="1"/>
</dbReference>
<dbReference type="AlphaFoldDB" id="A0A7G2CTP9"/>
<dbReference type="PANTHER" id="PTHR14677">
    <property type="entry name" value="ARSENITE INDUCUBLE RNA ASSOCIATED PROTEIN AIP-1-RELATED"/>
    <property type="match status" value="1"/>
</dbReference>
<keyword evidence="4" id="KW-0862">Zinc</keyword>
<dbReference type="PANTHER" id="PTHR14677:SF20">
    <property type="entry name" value="ZINC FINGER AN1-TYPE CONTAINING 2A-RELATED"/>
    <property type="match status" value="1"/>
</dbReference>
<dbReference type="GO" id="GO:0008270">
    <property type="term" value="F:zinc ion binding"/>
    <property type="evidence" value="ECO:0007669"/>
    <property type="project" value="UniProtKB-KW"/>
</dbReference>
<dbReference type="InterPro" id="IPR035896">
    <property type="entry name" value="AN1-like_Znf"/>
</dbReference>
<evidence type="ECO:0000256" key="1">
    <source>
        <dbReference type="ARBA" id="ARBA00022723"/>
    </source>
</evidence>
<dbReference type="Proteomes" id="UP000515908">
    <property type="component" value="Chromosome 25"/>
</dbReference>
<reference evidence="7 8" key="1">
    <citation type="submission" date="2020-08" db="EMBL/GenBank/DDBJ databases">
        <authorList>
            <person name="Newling K."/>
            <person name="Davey J."/>
            <person name="Forrester S."/>
        </authorList>
    </citation>
    <scope>NUCLEOTIDE SEQUENCE [LARGE SCALE GENOMIC DNA]</scope>
    <source>
        <strain evidence="8">Crithidia deanei Carvalho (ATCC PRA-265)</strain>
    </source>
</reference>
<dbReference type="VEuPathDB" id="TriTrypDB:ADEAN_000985800"/>
<keyword evidence="8" id="KW-1185">Reference proteome</keyword>
<feature type="region of interest" description="Disordered" evidence="5">
    <location>
        <begin position="134"/>
        <end position="164"/>
    </location>
</feature>
<evidence type="ECO:0000256" key="5">
    <source>
        <dbReference type="SAM" id="MobiDB-lite"/>
    </source>
</evidence>
<dbReference type="InterPro" id="IPR000058">
    <property type="entry name" value="Znf_AN1"/>
</dbReference>
<dbReference type="Pfam" id="PF25403">
    <property type="entry name" value="zf-C2H2_ZFAND2"/>
    <property type="match status" value="1"/>
</dbReference>
<keyword evidence="3" id="KW-0863">Zinc-finger</keyword>
<dbReference type="SUPFAM" id="SSF118310">
    <property type="entry name" value="AN1-like Zinc finger"/>
    <property type="match status" value="1"/>
</dbReference>
<evidence type="ECO:0000256" key="4">
    <source>
        <dbReference type="ARBA" id="ARBA00022833"/>
    </source>
</evidence>
<protein>
    <submittedName>
        <fullName evidence="7">AN1-like Zinc finger containing protein, putative</fullName>
    </submittedName>
</protein>
<proteinExistence type="predicted"/>
<dbReference type="EMBL" id="LR877169">
    <property type="protein sequence ID" value="CAD2222314.1"/>
    <property type="molecule type" value="Genomic_DNA"/>
</dbReference>
<name>A0A7G2CTP9_9TRYP</name>
<sequence length="326" mass="35094">MQVGISDEERFCSFPGCTVNDNLAATCSNCKKLFCSAHISFSAHHCEAAPNAIVATCPVCNAVVPFEFLGQPVDEAVSRHIDRGCKNVPQTGGKLGGSAKCTFQGCPAPWTVTCPDCRKRFCVTHSAPAMRHNCSHATATKPKERVTPPPQKSPTATASSPSLLFPRNSISSALGKATERREDMIVPLVSFLIPTGKTATPYEPVAPFFYHVHKSMTVGRVVDLIVDEGGKQSTAVASRRDQRWNVFFIEVPTPEGATAAMYPAQSLGTFVRQTSIGESSANAQLLWVVTPLESLPQEAFDKSLPIRVIRESSSGNGKQKQDCAVL</sequence>
<dbReference type="Gene3D" id="4.10.1110.10">
    <property type="entry name" value="AN1-like Zinc finger"/>
    <property type="match status" value="2"/>
</dbReference>